<evidence type="ECO:0000256" key="12">
    <source>
        <dbReference type="ARBA" id="ARBA00023128"/>
    </source>
</evidence>
<dbReference type="Pfam" id="PF13516">
    <property type="entry name" value="LRR_6"/>
    <property type="match status" value="2"/>
</dbReference>
<dbReference type="InterPro" id="IPR007111">
    <property type="entry name" value="NACHT_NTPase"/>
</dbReference>
<dbReference type="GeneID" id="102842656"/>
<keyword evidence="19" id="KW-1185">Reference proteome</keyword>
<keyword evidence="3" id="KW-0945">Host-virus interaction</keyword>
<dbReference type="AlphaFoldDB" id="A0A9B0T4M1"/>
<keyword evidence="6" id="KW-0677">Repeat</keyword>
<dbReference type="InterPro" id="IPR051261">
    <property type="entry name" value="NLR"/>
</dbReference>
<gene>
    <name evidence="20" type="primary">NLRX1</name>
</gene>
<keyword evidence="4" id="KW-0399">Innate immunity</keyword>
<evidence type="ECO:0000256" key="9">
    <source>
        <dbReference type="ARBA" id="ARBA00022840"/>
    </source>
</evidence>
<dbReference type="GO" id="GO:0005741">
    <property type="term" value="C:mitochondrial outer membrane"/>
    <property type="evidence" value="ECO:0007669"/>
    <property type="project" value="UniProtKB-SubCell"/>
</dbReference>
<evidence type="ECO:0000256" key="14">
    <source>
        <dbReference type="ARBA" id="ARBA00057410"/>
    </source>
</evidence>
<dbReference type="InterPro" id="IPR048900">
    <property type="entry name" value="NLRX1_C"/>
</dbReference>
<reference evidence="20" key="1">
    <citation type="submission" date="2025-08" db="UniProtKB">
        <authorList>
            <consortium name="RefSeq"/>
        </authorList>
    </citation>
    <scope>IDENTIFICATION</scope>
    <source>
        <tissue evidence="20">Spleen</tissue>
    </source>
</reference>
<dbReference type="Gene3D" id="3.40.50.300">
    <property type="entry name" value="P-loop containing nucleotide triphosphate hydrolases"/>
    <property type="match status" value="1"/>
</dbReference>
<evidence type="ECO:0000256" key="5">
    <source>
        <dbReference type="ARBA" id="ARBA00022614"/>
    </source>
</evidence>
<dbReference type="GO" id="GO:0045087">
    <property type="term" value="P:innate immune response"/>
    <property type="evidence" value="ECO:0007669"/>
    <property type="project" value="UniProtKB-KW"/>
</dbReference>
<evidence type="ECO:0000256" key="16">
    <source>
        <dbReference type="ARBA" id="ARBA00069569"/>
    </source>
</evidence>
<evidence type="ECO:0000256" key="15">
    <source>
        <dbReference type="ARBA" id="ARBA00063991"/>
    </source>
</evidence>
<comment type="subcellular location">
    <subcellularLocation>
        <location evidence="1">Mitochondrion outer membrane</location>
    </subcellularLocation>
</comment>
<dbReference type="FunFam" id="3.80.10.10:FF:000149">
    <property type="entry name" value="NLR family member X1"/>
    <property type="match status" value="1"/>
</dbReference>
<evidence type="ECO:0000256" key="10">
    <source>
        <dbReference type="ARBA" id="ARBA00022859"/>
    </source>
</evidence>
<keyword evidence="8" id="KW-1000">Mitochondrion outer membrane</keyword>
<evidence type="ECO:0000256" key="3">
    <source>
        <dbReference type="ARBA" id="ARBA00022581"/>
    </source>
</evidence>
<keyword evidence="9" id="KW-0067">ATP-binding</keyword>
<dbReference type="InterPro" id="IPR027417">
    <property type="entry name" value="P-loop_NTPase"/>
</dbReference>
<protein>
    <recommendedName>
        <fullName evidence="16">NLR family member X1</fullName>
    </recommendedName>
</protein>
<dbReference type="SUPFAM" id="SSF52540">
    <property type="entry name" value="P-loop containing nucleoside triphosphate hydrolases"/>
    <property type="match status" value="1"/>
</dbReference>
<evidence type="ECO:0000256" key="6">
    <source>
        <dbReference type="ARBA" id="ARBA00022737"/>
    </source>
</evidence>
<dbReference type="InterPro" id="IPR001611">
    <property type="entry name" value="Leu-rich_rpt"/>
</dbReference>
<dbReference type="CTD" id="79671"/>
<dbReference type="SMART" id="SM00368">
    <property type="entry name" value="LRR_RI"/>
    <property type="match status" value="7"/>
</dbReference>
<evidence type="ECO:0000256" key="4">
    <source>
        <dbReference type="ARBA" id="ARBA00022588"/>
    </source>
</evidence>
<keyword evidence="5" id="KW-0433">Leucine-rich repeat</keyword>
<dbReference type="Proteomes" id="UP000504623">
    <property type="component" value="Unplaced"/>
</dbReference>
<dbReference type="Pfam" id="PF05729">
    <property type="entry name" value="NACHT"/>
    <property type="match status" value="1"/>
</dbReference>
<sequence>MRWGCRLPRPSWGSGLGRATQPPDERIPFLIYWSWPLKGECPLGPHRTFARHHGSSADSAPPSGKHGQLYRSTSAAEAIQRHRGNLAEWFIRLPREERQFGPTFALDTVHVDPVIRESTPDELLRPSAELALEHQLPQPGLPPLALSQLFGPDACGRQVQTVVLYGTVGTGKSTLVRKMVLDWCHGQLPHFELLIPFSCEDLSSLGPTPASLYQLVAQRYTPLKEVLPLMAAAGSRLLFVLHGLERLNLDFRLASTGLCSDPEVPKEPAAIVVNLLRKYMLPEASILVTTRPSAIGRIPSKYVGRYGEICGFSDTNLQKLYFQLRLNQPDCGQSAEGTGVSATSAQRDNLVQMLSRNLEGHHQIAAACFLPSYCWLVCATLHFLHAPTPAGQTLTSIYTSFLRLNFSGETLDSTDPSKVSLMAYAARTLGKLAHKGVTSRKTYFSEEDVRGCLESGIKTEEEFQLLRVFRRDALRFFLAPCVEPGHPGTFVFTVPAMQEYLAALYIVLGLHKTALQRVGKDMADLVGRVGEDVSLVLGIVAKVLPLRALPLLFNLLKVVPRVFGRVVGKSREVVAQAMVLEMFREEDYYNDDVLDQIEASILGVEGPRRHPDEPSEDEVFELFPMFIGGLLSAHNRAVLAQLGCPIKNLDVLENAQAIKKKLGTRGRQVLPSSELLDYLFFHYEFQNQRFSAEVLSSLRQLNLAGVRMTPLKCTVVAAVLGSGRHALDEVNLASCQLDPAGLRTLMPVLLRARKLGLQLNSLGPEACRDLRDLLLHDQCQITTLRLSNNPLTAAGVALLVEGLAGNSSLTHLSLLHTGLGDEGLELLAAQLNHNQQLQELNVAYNGAGDTAALALAKAAREHPSLELLHLYFNELSSEGRQVLRDLGGTAEGGAQVVVSLTEGTAVSEYWSVILSEVQRNLNSWDRARVRRHLELLLQDLEDSRGATLNPWRKAQMLRVEGEVKTLLEQLGGPGS</sequence>
<proteinExistence type="inferred from homology"/>
<accession>A0A9B0T4M1</accession>
<dbReference type="Gene3D" id="3.80.10.10">
    <property type="entry name" value="Ribonuclease Inhibitor"/>
    <property type="match status" value="1"/>
</dbReference>
<dbReference type="SUPFAM" id="SSF52047">
    <property type="entry name" value="RNI-like"/>
    <property type="match status" value="1"/>
</dbReference>
<dbReference type="Pfam" id="PF21402">
    <property type="entry name" value="NLRX1_C"/>
    <property type="match status" value="1"/>
</dbReference>
<evidence type="ECO:0000313" key="19">
    <source>
        <dbReference type="Proteomes" id="UP000504623"/>
    </source>
</evidence>
<keyword evidence="7" id="KW-0547">Nucleotide-binding</keyword>
<comment type="subunit">
    <text evidence="15">Homohexamer. Interacts with MAVS. Interacts with TUFM.</text>
</comment>
<comment type="function">
    <text evidence="14">Participates in antiviral signaling. Acts as a negative regulator of MAVS-mediated antiviral responses, through the inhibition of the virus-induced RLH (RIG-like helicase)-MAVS interaction. Instead, promotes autophagy by interacting with TUFM and subsequently recruiting the autophagy-related proteins ATG5 and ATG12. Also regulates MAVS-dependent NLRP3 inflammasome activation to attenuate apoptosis. Has no inhibitory function on NF-kappa-B signaling pathway, but enhances NF-kappa-B and JUN N-terminal kinase dependent signaling through the production of reactive oxygen species. Regulates viral mediated-inflammation and energy metabolism in a sex-dependent manner. In females, prevents uncontrolled inflammation and energy metabolism and thus, may contribute to the sex differences observed in infectious and inflammatory diseases.</text>
</comment>
<evidence type="ECO:0000259" key="18">
    <source>
        <dbReference type="PROSITE" id="PS50837"/>
    </source>
</evidence>
<keyword evidence="12" id="KW-0496">Mitochondrion</keyword>
<feature type="domain" description="NACHT" evidence="18">
    <location>
        <begin position="160"/>
        <end position="294"/>
    </location>
</feature>
<evidence type="ECO:0000256" key="7">
    <source>
        <dbReference type="ARBA" id="ARBA00022741"/>
    </source>
</evidence>
<dbReference type="FunFam" id="3.40.50.300:FF:001029">
    <property type="entry name" value="NLR family member X1"/>
    <property type="match status" value="1"/>
</dbReference>
<evidence type="ECO:0000256" key="8">
    <source>
        <dbReference type="ARBA" id="ARBA00022787"/>
    </source>
</evidence>
<comment type="similarity">
    <text evidence="2">Belongs to the NLRP family.</text>
</comment>
<dbReference type="OrthoDB" id="120976at2759"/>
<evidence type="ECO:0000256" key="1">
    <source>
        <dbReference type="ARBA" id="ARBA00004294"/>
    </source>
</evidence>
<evidence type="ECO:0000256" key="17">
    <source>
        <dbReference type="SAM" id="MobiDB-lite"/>
    </source>
</evidence>
<feature type="region of interest" description="Disordered" evidence="17">
    <location>
        <begin position="48"/>
        <end position="74"/>
    </location>
</feature>
<dbReference type="PANTHER" id="PTHR24106">
    <property type="entry name" value="NACHT, LRR AND CARD DOMAINS-CONTAINING"/>
    <property type="match status" value="1"/>
</dbReference>
<dbReference type="GO" id="GO:0005524">
    <property type="term" value="F:ATP binding"/>
    <property type="evidence" value="ECO:0007669"/>
    <property type="project" value="UniProtKB-KW"/>
</dbReference>
<evidence type="ECO:0000256" key="13">
    <source>
        <dbReference type="ARBA" id="ARBA00023136"/>
    </source>
</evidence>
<name>A0A9B0T4M1_CHRAS</name>
<dbReference type="RefSeq" id="XP_006833971.1">
    <property type="nucleotide sequence ID" value="XM_006833908.1"/>
</dbReference>
<organism evidence="19 20">
    <name type="scientific">Chrysochloris asiatica</name>
    <name type="common">Cape golden mole</name>
    <dbReference type="NCBI Taxonomy" id="185453"/>
    <lineage>
        <taxon>Eukaryota</taxon>
        <taxon>Metazoa</taxon>
        <taxon>Chordata</taxon>
        <taxon>Craniata</taxon>
        <taxon>Vertebrata</taxon>
        <taxon>Euteleostomi</taxon>
        <taxon>Mammalia</taxon>
        <taxon>Eutheria</taxon>
        <taxon>Afrotheria</taxon>
        <taxon>Chrysochloridae</taxon>
        <taxon>Chrysochlorinae</taxon>
        <taxon>Chrysochloris</taxon>
    </lineage>
</organism>
<keyword evidence="13" id="KW-0472">Membrane</keyword>
<keyword evidence="11" id="KW-0809">Transit peptide</keyword>
<dbReference type="InterPro" id="IPR032675">
    <property type="entry name" value="LRR_dom_sf"/>
</dbReference>
<evidence type="ECO:0000256" key="2">
    <source>
        <dbReference type="ARBA" id="ARBA00008665"/>
    </source>
</evidence>
<evidence type="ECO:0000313" key="20">
    <source>
        <dbReference type="RefSeq" id="XP_006833971.1"/>
    </source>
</evidence>
<keyword evidence="10" id="KW-0391">Immunity</keyword>
<evidence type="ECO:0000256" key="11">
    <source>
        <dbReference type="ARBA" id="ARBA00022946"/>
    </source>
</evidence>
<dbReference type="PROSITE" id="PS50837">
    <property type="entry name" value="NACHT"/>
    <property type="match status" value="1"/>
</dbReference>